<accession>A0ABV0VN15</accession>
<feature type="transmembrane region" description="Helical" evidence="1">
    <location>
        <begin position="246"/>
        <end position="265"/>
    </location>
</feature>
<feature type="transmembrane region" description="Helical" evidence="1">
    <location>
        <begin position="271"/>
        <end position="288"/>
    </location>
</feature>
<reference evidence="3 4" key="1">
    <citation type="submission" date="2021-06" db="EMBL/GenBank/DDBJ databases">
        <authorList>
            <person name="Palmer J.M."/>
        </authorList>
    </citation>
    <scope>NUCLEOTIDE SEQUENCE [LARGE SCALE GENOMIC DNA]</scope>
    <source>
        <strain evidence="3 4">XR_2019</strain>
        <tissue evidence="3">Muscle</tissue>
    </source>
</reference>
<dbReference type="InterPro" id="IPR039797">
    <property type="entry name" value="Pecanex"/>
</dbReference>
<keyword evidence="4" id="KW-1185">Reference proteome</keyword>
<evidence type="ECO:0000313" key="4">
    <source>
        <dbReference type="Proteomes" id="UP001444071"/>
    </source>
</evidence>
<evidence type="ECO:0000256" key="1">
    <source>
        <dbReference type="RuleBase" id="RU367089"/>
    </source>
</evidence>
<dbReference type="EMBL" id="JAHRIM010001126">
    <property type="protein sequence ID" value="MEQ2258648.1"/>
    <property type="molecule type" value="Genomic_DNA"/>
</dbReference>
<keyword evidence="1" id="KW-0812">Transmembrane</keyword>
<feature type="compositionally biased region" description="Low complexity" evidence="2">
    <location>
        <begin position="47"/>
        <end position="65"/>
    </location>
</feature>
<comment type="subcellular location">
    <subcellularLocation>
        <location evidence="1">Membrane</location>
        <topology evidence="1">Multi-pass membrane protein</topology>
    </subcellularLocation>
</comment>
<dbReference type="PANTHER" id="PTHR12372:SF2">
    <property type="entry name" value="PECANEX-LIKE PROTEIN 1"/>
    <property type="match status" value="1"/>
</dbReference>
<feature type="transmembrane region" description="Helical" evidence="1">
    <location>
        <begin position="300"/>
        <end position="318"/>
    </location>
</feature>
<comment type="caution">
    <text evidence="1">Lacks conserved residue(s) required for the propagation of feature annotation.</text>
</comment>
<protein>
    <recommendedName>
        <fullName evidence="1">Pecanex-like protein</fullName>
    </recommendedName>
</protein>
<evidence type="ECO:0000256" key="2">
    <source>
        <dbReference type="SAM" id="MobiDB-lite"/>
    </source>
</evidence>
<evidence type="ECO:0000313" key="3">
    <source>
        <dbReference type="EMBL" id="MEQ2258648.1"/>
    </source>
</evidence>
<gene>
    <name evidence="3" type="primary">PCNX1_1</name>
    <name evidence="3" type="ORF">XENORESO_000742</name>
</gene>
<proteinExistence type="inferred from homology"/>
<dbReference type="Proteomes" id="UP001444071">
    <property type="component" value="Unassembled WGS sequence"/>
</dbReference>
<feature type="region of interest" description="Disordered" evidence="2">
    <location>
        <begin position="28"/>
        <end position="74"/>
    </location>
</feature>
<organism evidence="3 4">
    <name type="scientific">Xenotaenia resolanae</name>
    <dbReference type="NCBI Taxonomy" id="208358"/>
    <lineage>
        <taxon>Eukaryota</taxon>
        <taxon>Metazoa</taxon>
        <taxon>Chordata</taxon>
        <taxon>Craniata</taxon>
        <taxon>Vertebrata</taxon>
        <taxon>Euteleostomi</taxon>
        <taxon>Actinopterygii</taxon>
        <taxon>Neopterygii</taxon>
        <taxon>Teleostei</taxon>
        <taxon>Neoteleostei</taxon>
        <taxon>Acanthomorphata</taxon>
        <taxon>Ovalentaria</taxon>
        <taxon>Atherinomorphae</taxon>
        <taxon>Cyprinodontiformes</taxon>
        <taxon>Goodeidae</taxon>
        <taxon>Xenotaenia</taxon>
    </lineage>
</organism>
<dbReference type="PANTHER" id="PTHR12372">
    <property type="entry name" value="PECANEX"/>
    <property type="match status" value="1"/>
</dbReference>
<comment type="caution">
    <text evidence="3">The sequence shown here is derived from an EMBL/GenBank/DDBJ whole genome shotgun (WGS) entry which is preliminary data.</text>
</comment>
<keyword evidence="1" id="KW-1133">Transmembrane helix</keyword>
<comment type="similarity">
    <text evidence="1">Belongs to the pecanex family.</text>
</comment>
<keyword evidence="1" id="KW-0472">Membrane</keyword>
<feature type="compositionally biased region" description="Polar residues" evidence="2">
    <location>
        <begin position="34"/>
        <end position="45"/>
    </location>
</feature>
<sequence length="320" mass="35433">MSLALTAPGSEETVIFRRERSTFRRQAVRRRHNAGSNPTPPTSLIGSPLSLQEALSQASQPSSSLVKTQPSRTPSQVTVLSASVSLLARNGSAHLEGSQDKASTVGATSLQDDFGKLTPSLYEAGGCDMSLVNFEPATRRASNNLWDTDSHLSSSTSVRFYPHDLIRLNHLLTMDPELLEQQDGDLSPELQDAPLGQENAAASAPAGKAKQYYRLWLLPYLWVGLHFDRLTLLALFDRNREVLENVLSMVLAILVAFLGSVLLVHGFFTDIWVFQFCLVIASCQYSLLKSVQPDSSSPRHVRIYYSFIFHYMTVWGSIMD</sequence>
<name>A0ABV0VN15_9TELE</name>